<name>A0A9N9NLR7_9GLOM</name>
<evidence type="ECO:0000313" key="3">
    <source>
        <dbReference type="Proteomes" id="UP000789405"/>
    </source>
</evidence>
<comment type="caution">
    <text evidence="2">The sequence shown here is derived from an EMBL/GenBank/DDBJ whole genome shotgun (WGS) entry which is preliminary data.</text>
</comment>
<feature type="domain" description="Helitron helicase-like" evidence="1">
    <location>
        <begin position="121"/>
        <end position="185"/>
    </location>
</feature>
<dbReference type="AlphaFoldDB" id="A0A9N9NLR7"/>
<evidence type="ECO:0000313" key="2">
    <source>
        <dbReference type="EMBL" id="CAG8743492.1"/>
    </source>
</evidence>
<feature type="non-terminal residue" evidence="2">
    <location>
        <position position="1"/>
    </location>
</feature>
<dbReference type="EMBL" id="CAJVPY010013915">
    <property type="protein sequence ID" value="CAG8743492.1"/>
    <property type="molecule type" value="Genomic_DNA"/>
</dbReference>
<dbReference type="InterPro" id="IPR025476">
    <property type="entry name" value="Helitron_helicase-like"/>
</dbReference>
<keyword evidence="3" id="KW-1185">Reference proteome</keyword>
<sequence>MHVRNIVIIRHDDELERIFELYSAYNSLAYSLLFPCREYISKTSKAETSDISNIDFNTLLERELQSKTGLTSVLKFATIRNSSSMVSLDDENIDIGDKKYLESRSSIKQEKKRAREETEESEIILELLLKQKSANRQDLVTRVFKLKLNAIINDLVVKDILGKVIANTYIVEFQKKELPHAYILLIL</sequence>
<reference evidence="2" key="1">
    <citation type="submission" date="2021-06" db="EMBL/GenBank/DDBJ databases">
        <authorList>
            <person name="Kallberg Y."/>
            <person name="Tangrot J."/>
            <person name="Rosling A."/>
        </authorList>
    </citation>
    <scope>NUCLEOTIDE SEQUENCE</scope>
    <source>
        <strain evidence="2">MA453B</strain>
    </source>
</reference>
<gene>
    <name evidence="2" type="ORF">DERYTH_LOCUS16216</name>
</gene>
<accession>A0A9N9NLR7</accession>
<proteinExistence type="predicted"/>
<dbReference type="Pfam" id="PF14214">
    <property type="entry name" value="Helitron_like_N"/>
    <property type="match status" value="1"/>
</dbReference>
<organism evidence="2 3">
    <name type="scientific">Dentiscutata erythropus</name>
    <dbReference type="NCBI Taxonomy" id="1348616"/>
    <lineage>
        <taxon>Eukaryota</taxon>
        <taxon>Fungi</taxon>
        <taxon>Fungi incertae sedis</taxon>
        <taxon>Mucoromycota</taxon>
        <taxon>Glomeromycotina</taxon>
        <taxon>Glomeromycetes</taxon>
        <taxon>Diversisporales</taxon>
        <taxon>Gigasporaceae</taxon>
        <taxon>Dentiscutata</taxon>
    </lineage>
</organism>
<evidence type="ECO:0000259" key="1">
    <source>
        <dbReference type="Pfam" id="PF14214"/>
    </source>
</evidence>
<protein>
    <submittedName>
        <fullName evidence="2">17838_t:CDS:1</fullName>
    </submittedName>
</protein>
<dbReference type="Proteomes" id="UP000789405">
    <property type="component" value="Unassembled WGS sequence"/>
</dbReference>
<dbReference type="OrthoDB" id="2276331at2759"/>